<proteinExistence type="predicted"/>
<name>A0A0C3FKC1_PILCF</name>
<keyword evidence="3" id="KW-1185">Reference proteome</keyword>
<gene>
    <name evidence="2" type="ORF">PILCRDRAFT_822824</name>
</gene>
<dbReference type="AlphaFoldDB" id="A0A0C3FKC1"/>
<feature type="compositionally biased region" description="Basic and acidic residues" evidence="1">
    <location>
        <begin position="12"/>
        <end position="25"/>
    </location>
</feature>
<evidence type="ECO:0000313" key="3">
    <source>
        <dbReference type="Proteomes" id="UP000054166"/>
    </source>
</evidence>
<dbReference type="InParanoid" id="A0A0C3FKC1"/>
<dbReference type="Proteomes" id="UP000054166">
    <property type="component" value="Unassembled WGS sequence"/>
</dbReference>
<reference evidence="2 3" key="1">
    <citation type="submission" date="2014-04" db="EMBL/GenBank/DDBJ databases">
        <authorList>
            <consortium name="DOE Joint Genome Institute"/>
            <person name="Kuo A."/>
            <person name="Tarkka M."/>
            <person name="Buscot F."/>
            <person name="Kohler A."/>
            <person name="Nagy L.G."/>
            <person name="Floudas D."/>
            <person name="Copeland A."/>
            <person name="Barry K.W."/>
            <person name="Cichocki N."/>
            <person name="Veneault-Fourrey C."/>
            <person name="LaButti K."/>
            <person name="Lindquist E.A."/>
            <person name="Lipzen A."/>
            <person name="Lundell T."/>
            <person name="Morin E."/>
            <person name="Murat C."/>
            <person name="Sun H."/>
            <person name="Tunlid A."/>
            <person name="Henrissat B."/>
            <person name="Grigoriev I.V."/>
            <person name="Hibbett D.S."/>
            <person name="Martin F."/>
            <person name="Nordberg H.P."/>
            <person name="Cantor M.N."/>
            <person name="Hua S.X."/>
        </authorList>
    </citation>
    <scope>NUCLEOTIDE SEQUENCE [LARGE SCALE GENOMIC DNA]</scope>
    <source>
        <strain evidence="2 3">F 1598</strain>
    </source>
</reference>
<evidence type="ECO:0000313" key="2">
    <source>
        <dbReference type="EMBL" id="KIM79971.1"/>
    </source>
</evidence>
<reference evidence="3" key="2">
    <citation type="submission" date="2015-01" db="EMBL/GenBank/DDBJ databases">
        <title>Evolutionary Origins and Diversification of the Mycorrhizal Mutualists.</title>
        <authorList>
            <consortium name="DOE Joint Genome Institute"/>
            <consortium name="Mycorrhizal Genomics Consortium"/>
            <person name="Kohler A."/>
            <person name="Kuo A."/>
            <person name="Nagy L.G."/>
            <person name="Floudas D."/>
            <person name="Copeland A."/>
            <person name="Barry K.W."/>
            <person name="Cichocki N."/>
            <person name="Veneault-Fourrey C."/>
            <person name="LaButti K."/>
            <person name="Lindquist E.A."/>
            <person name="Lipzen A."/>
            <person name="Lundell T."/>
            <person name="Morin E."/>
            <person name="Murat C."/>
            <person name="Riley R."/>
            <person name="Ohm R."/>
            <person name="Sun H."/>
            <person name="Tunlid A."/>
            <person name="Henrissat B."/>
            <person name="Grigoriev I.V."/>
            <person name="Hibbett D.S."/>
            <person name="Martin F."/>
        </authorList>
    </citation>
    <scope>NUCLEOTIDE SEQUENCE [LARGE SCALE GENOMIC DNA]</scope>
    <source>
        <strain evidence="3">F 1598</strain>
    </source>
</reference>
<evidence type="ECO:0000256" key="1">
    <source>
        <dbReference type="SAM" id="MobiDB-lite"/>
    </source>
</evidence>
<sequence>MNIVSLPASSRTSHDQPTSDHEKPIHLCMPSTMRIATLIPIDVVSIAVQALH</sequence>
<accession>A0A0C3FKC1</accession>
<feature type="region of interest" description="Disordered" evidence="1">
    <location>
        <begin position="1"/>
        <end position="25"/>
    </location>
</feature>
<dbReference type="HOGENOM" id="CLU_3088054_0_0_1"/>
<dbReference type="EMBL" id="KN833006">
    <property type="protein sequence ID" value="KIM79971.1"/>
    <property type="molecule type" value="Genomic_DNA"/>
</dbReference>
<protein>
    <submittedName>
        <fullName evidence="2">Uncharacterized protein</fullName>
    </submittedName>
</protein>
<organism evidence="2 3">
    <name type="scientific">Piloderma croceum (strain F 1598)</name>
    <dbReference type="NCBI Taxonomy" id="765440"/>
    <lineage>
        <taxon>Eukaryota</taxon>
        <taxon>Fungi</taxon>
        <taxon>Dikarya</taxon>
        <taxon>Basidiomycota</taxon>
        <taxon>Agaricomycotina</taxon>
        <taxon>Agaricomycetes</taxon>
        <taxon>Agaricomycetidae</taxon>
        <taxon>Atheliales</taxon>
        <taxon>Atheliaceae</taxon>
        <taxon>Piloderma</taxon>
    </lineage>
</organism>